<keyword evidence="5" id="KW-1185">Reference proteome</keyword>
<dbReference type="PROSITE" id="PS51257">
    <property type="entry name" value="PROKAR_LIPOPROTEIN"/>
    <property type="match status" value="1"/>
</dbReference>
<dbReference type="RefSeq" id="WP_120403802.1">
    <property type="nucleotide sequence ID" value="NZ_RAXV01000050.1"/>
</dbReference>
<organism evidence="4 5">
    <name type="scientific">Acinetobacter tianfuensis</name>
    <dbReference type="NCBI Taxonomy" id="2419603"/>
    <lineage>
        <taxon>Bacteria</taxon>
        <taxon>Pseudomonadati</taxon>
        <taxon>Pseudomonadota</taxon>
        <taxon>Gammaproteobacteria</taxon>
        <taxon>Moraxellales</taxon>
        <taxon>Moraxellaceae</taxon>
        <taxon>Acinetobacter</taxon>
    </lineage>
</organism>
<dbReference type="Proteomes" id="UP000282388">
    <property type="component" value="Unassembled WGS sequence"/>
</dbReference>
<evidence type="ECO:0000256" key="1">
    <source>
        <dbReference type="SAM" id="Coils"/>
    </source>
</evidence>
<keyword evidence="3" id="KW-0732">Signal</keyword>
<feature type="compositionally biased region" description="Polar residues" evidence="2">
    <location>
        <begin position="47"/>
        <end position="57"/>
    </location>
</feature>
<protein>
    <recommendedName>
        <fullName evidence="6">Lipoprotein</fullName>
    </recommendedName>
</protein>
<evidence type="ECO:0000256" key="3">
    <source>
        <dbReference type="SAM" id="SignalP"/>
    </source>
</evidence>
<proteinExistence type="predicted"/>
<gene>
    <name evidence="4" type="ORF">D7V32_15870</name>
</gene>
<dbReference type="EMBL" id="RAXV01000050">
    <property type="protein sequence ID" value="RKG29233.1"/>
    <property type="molecule type" value="Genomic_DNA"/>
</dbReference>
<sequence length="202" mass="22587">MKKLLQGALLPFAIFASGMLLLGCDQAQQSASQEQEVTQSTEQENSNTQAAAENQQASAPLKQGSMFYIIRDVAELQLRTSDYTEKLKQTQSELQQAVNVQNHEQLQQAAAQLEQQLKDFDQALNSLQLKTQEISDIRQKIMDANQQVLNSPFLNGQVDISKIDFQKIEQQMGNIQGEMLKLAAMLVTQNNEQTKNTAENAE</sequence>
<feature type="compositionally biased region" description="Low complexity" evidence="2">
    <location>
        <begin position="33"/>
        <end position="46"/>
    </location>
</feature>
<evidence type="ECO:0000313" key="4">
    <source>
        <dbReference type="EMBL" id="RKG29233.1"/>
    </source>
</evidence>
<feature type="chain" id="PRO_5017218078" description="Lipoprotein" evidence="3">
    <location>
        <begin position="23"/>
        <end position="202"/>
    </location>
</feature>
<accession>A0A3A8ELI9</accession>
<feature type="region of interest" description="Disordered" evidence="2">
    <location>
        <begin position="33"/>
        <end position="57"/>
    </location>
</feature>
<feature type="coiled-coil region" evidence="1">
    <location>
        <begin position="73"/>
        <end position="147"/>
    </location>
</feature>
<keyword evidence="1" id="KW-0175">Coiled coil</keyword>
<feature type="signal peptide" evidence="3">
    <location>
        <begin position="1"/>
        <end position="22"/>
    </location>
</feature>
<comment type="caution">
    <text evidence="4">The sequence shown here is derived from an EMBL/GenBank/DDBJ whole genome shotgun (WGS) entry which is preliminary data.</text>
</comment>
<dbReference type="OrthoDB" id="6713313at2"/>
<dbReference type="AlphaFoldDB" id="A0A3A8ELI9"/>
<evidence type="ECO:0008006" key="6">
    <source>
        <dbReference type="Google" id="ProtNLM"/>
    </source>
</evidence>
<evidence type="ECO:0000256" key="2">
    <source>
        <dbReference type="SAM" id="MobiDB-lite"/>
    </source>
</evidence>
<reference evidence="4 5" key="1">
    <citation type="submission" date="2018-09" db="EMBL/GenBank/DDBJ databases">
        <title>The draft genome of Acinetobacter spp. strains.</title>
        <authorList>
            <person name="Qin J."/>
            <person name="Feng Y."/>
            <person name="Zong Z."/>
        </authorList>
    </citation>
    <scope>NUCLEOTIDE SEQUENCE [LARGE SCALE GENOMIC DNA]</scope>
    <source>
        <strain evidence="4 5">WCHAc060012</strain>
    </source>
</reference>
<name>A0A3A8ELI9_9GAMM</name>
<evidence type="ECO:0000313" key="5">
    <source>
        <dbReference type="Proteomes" id="UP000282388"/>
    </source>
</evidence>